<organism evidence="3 4">
    <name type="scientific">Ostreococcus lucimarinus (strain CCE9901)</name>
    <dbReference type="NCBI Taxonomy" id="436017"/>
    <lineage>
        <taxon>Eukaryota</taxon>
        <taxon>Viridiplantae</taxon>
        <taxon>Chlorophyta</taxon>
        <taxon>Mamiellophyceae</taxon>
        <taxon>Mamiellales</taxon>
        <taxon>Bathycoccaceae</taxon>
        <taxon>Ostreococcus</taxon>
    </lineage>
</organism>
<feature type="region of interest" description="Disordered" evidence="1">
    <location>
        <begin position="1"/>
        <end position="89"/>
    </location>
</feature>
<dbReference type="PROSITE" id="PS50181">
    <property type="entry name" value="FBOX"/>
    <property type="match status" value="1"/>
</dbReference>
<evidence type="ECO:0000313" key="3">
    <source>
        <dbReference type="EMBL" id="ABO97010.1"/>
    </source>
</evidence>
<dbReference type="HOGENOM" id="CLU_404616_0_0_1"/>
<dbReference type="InterPro" id="IPR036322">
    <property type="entry name" value="WD40_repeat_dom_sf"/>
</dbReference>
<dbReference type="GeneID" id="5003034"/>
<dbReference type="RefSeq" id="XP_001418717.1">
    <property type="nucleotide sequence ID" value="XM_001418680.1"/>
</dbReference>
<dbReference type="KEGG" id="olu:OSTLU_93035"/>
<keyword evidence="4" id="KW-1185">Reference proteome</keyword>
<dbReference type="InterPro" id="IPR001810">
    <property type="entry name" value="F-box_dom"/>
</dbReference>
<feature type="compositionally biased region" description="Basic residues" evidence="1">
    <location>
        <begin position="47"/>
        <end position="63"/>
    </location>
</feature>
<dbReference type="Proteomes" id="UP000001568">
    <property type="component" value="Chromosome 7"/>
</dbReference>
<dbReference type="InterPro" id="IPR036047">
    <property type="entry name" value="F-box-like_dom_sf"/>
</dbReference>
<dbReference type="Gramene" id="ABO97010">
    <property type="protein sequence ID" value="ABO97010"/>
    <property type="gene ID" value="OSTLU_93035"/>
</dbReference>
<dbReference type="Gene3D" id="2.130.10.10">
    <property type="entry name" value="YVTN repeat-like/Quinoprotein amine dehydrogenase"/>
    <property type="match status" value="1"/>
</dbReference>
<reference evidence="3 4" key="1">
    <citation type="journal article" date="2007" name="Proc. Natl. Acad. Sci. U.S.A.">
        <title>The tiny eukaryote Ostreococcus provides genomic insights into the paradox of plankton speciation.</title>
        <authorList>
            <person name="Palenik B."/>
            <person name="Grimwood J."/>
            <person name="Aerts A."/>
            <person name="Rouze P."/>
            <person name="Salamov A."/>
            <person name="Putnam N."/>
            <person name="Dupont C."/>
            <person name="Jorgensen R."/>
            <person name="Derelle E."/>
            <person name="Rombauts S."/>
            <person name="Zhou K."/>
            <person name="Otillar R."/>
            <person name="Merchant S.S."/>
            <person name="Podell S."/>
            <person name="Gaasterland T."/>
            <person name="Napoli C."/>
            <person name="Gendler K."/>
            <person name="Manuell A."/>
            <person name="Tai V."/>
            <person name="Vallon O."/>
            <person name="Piganeau G."/>
            <person name="Jancek S."/>
            <person name="Heijde M."/>
            <person name="Jabbari K."/>
            <person name="Bowler C."/>
            <person name="Lohr M."/>
            <person name="Robbens S."/>
            <person name="Werner G."/>
            <person name="Dubchak I."/>
            <person name="Pazour G.J."/>
            <person name="Ren Q."/>
            <person name="Paulsen I."/>
            <person name="Delwiche C."/>
            <person name="Schmutz J."/>
            <person name="Rokhsar D."/>
            <person name="Van de Peer Y."/>
            <person name="Moreau H."/>
            <person name="Grigoriev I.V."/>
        </authorList>
    </citation>
    <scope>NUCLEOTIDE SEQUENCE [LARGE SCALE GENOMIC DNA]</scope>
    <source>
        <strain evidence="3 4">CCE9901</strain>
    </source>
</reference>
<evidence type="ECO:0000256" key="1">
    <source>
        <dbReference type="SAM" id="MobiDB-lite"/>
    </source>
</evidence>
<dbReference type="InterPro" id="IPR015943">
    <property type="entry name" value="WD40/YVTN_repeat-like_dom_sf"/>
</dbReference>
<gene>
    <name evidence="3" type="ORF">OSTLU_93035</name>
</gene>
<proteinExistence type="predicted"/>
<feature type="compositionally biased region" description="Low complexity" evidence="1">
    <location>
        <begin position="71"/>
        <end position="82"/>
    </location>
</feature>
<dbReference type="EMBL" id="CP000587">
    <property type="protein sequence ID" value="ABO97010.1"/>
    <property type="molecule type" value="Genomic_DNA"/>
</dbReference>
<dbReference type="STRING" id="436017.A4S0B3"/>
<dbReference type="CDD" id="cd09917">
    <property type="entry name" value="F-box_SF"/>
    <property type="match status" value="1"/>
</dbReference>
<name>A4S0B3_OSTLU</name>
<feature type="region of interest" description="Disordered" evidence="1">
    <location>
        <begin position="653"/>
        <end position="680"/>
    </location>
</feature>
<feature type="compositionally biased region" description="Basic residues" evidence="1">
    <location>
        <begin position="671"/>
        <end position="680"/>
    </location>
</feature>
<dbReference type="SUPFAM" id="SSF81383">
    <property type="entry name" value="F-box domain"/>
    <property type="match status" value="1"/>
</dbReference>
<dbReference type="OrthoDB" id="10421778at2759"/>
<dbReference type="AlphaFoldDB" id="A4S0B3"/>
<dbReference type="SUPFAM" id="SSF50978">
    <property type="entry name" value="WD40 repeat-like"/>
    <property type="match status" value="1"/>
</dbReference>
<protein>
    <recommendedName>
        <fullName evidence="2">F-box domain-containing protein</fullName>
    </recommendedName>
</protein>
<accession>A4S0B3</accession>
<evidence type="ECO:0000313" key="4">
    <source>
        <dbReference type="Proteomes" id="UP000001568"/>
    </source>
</evidence>
<sequence>MPRASRRAASSSDASSEEDVASAAAERVRDEHAPSLKYVPGSSGKAQRARAKLLRNASRRKREQRAERRSPSASPSESSPTPRDARTATNVVELRALLERISLTELERETFVARRGEDGDVKVCEASAFVESVRRNEARLRDVERVEMLGNDDDDDGYVIWPRNDGTARQMRYEDATAARCALDHAPSEVWERIFGFLNLRDAVRLAATCKSTWILSQREFMRDKRYESMFGRARASAEEGADGDRAMVVSFLSSERWLGESHVGETKFPKPVHFGVGPSFVRGLIADETTVTSFDREKVKIWYHGARGDDDAGGRLASLFVEKKSSATRGLTALAINQSSIVAGDDGGRLRIWQSDTLEYVQRRAHAIANDYAVTALCGIPATSLVVCASAKSTNLEIWDTEEVASVTSIALGDLVHDGDGGNAHHGATCMSMFGGNSYSNRSYIGGATSRLWAGTTFQKVVGVDLNRATFVDTLNLPESYASEAEIRAIAVNGPLIAAVVADGAVMWDRRAMPHEQVVATFASPFSHIAGASEQSSCIDLEDFALWMSNPGDPGVSMFDIRKTFGPPRKQERWVSSLTTNAVTNILRPRARTRGFSEEVNVGCFARVAGAPGAVIVAPDSDSSEARCSIFLHKNEMPSMVDIETMANEFDDQWRSRRARKQGKPPQPKSRGRYPKRSS</sequence>
<evidence type="ECO:0000259" key="2">
    <source>
        <dbReference type="PROSITE" id="PS50181"/>
    </source>
</evidence>
<feature type="domain" description="F-box" evidence="2">
    <location>
        <begin position="180"/>
        <end position="230"/>
    </location>
</feature>